<gene>
    <name evidence="2" type="ORF">AQUSIP_02120</name>
</gene>
<feature type="compositionally biased region" description="Acidic residues" evidence="1">
    <location>
        <begin position="103"/>
        <end position="113"/>
    </location>
</feature>
<dbReference type="AlphaFoldDB" id="A0A5E4PEM9"/>
<protein>
    <submittedName>
        <fullName evidence="2">Uncharacterized protein</fullName>
    </submittedName>
</protein>
<accession>A0A5E4PEM9</accession>
<dbReference type="EMBL" id="LR699119">
    <property type="protein sequence ID" value="VVC74938.1"/>
    <property type="molecule type" value="Genomic_DNA"/>
</dbReference>
<keyword evidence="3" id="KW-1185">Reference proteome</keyword>
<organism evidence="2 3">
    <name type="scientific">Aquicella siphonis</name>
    <dbReference type="NCBI Taxonomy" id="254247"/>
    <lineage>
        <taxon>Bacteria</taxon>
        <taxon>Pseudomonadati</taxon>
        <taxon>Pseudomonadota</taxon>
        <taxon>Gammaproteobacteria</taxon>
        <taxon>Legionellales</taxon>
        <taxon>Coxiellaceae</taxon>
        <taxon>Aquicella</taxon>
    </lineage>
</organism>
<proteinExistence type="predicted"/>
<dbReference type="Proteomes" id="UP000324194">
    <property type="component" value="Chromosome 1"/>
</dbReference>
<dbReference type="OrthoDB" id="5636099at2"/>
<name>A0A5E4PEM9_9COXI</name>
<dbReference type="KEGG" id="asip:AQUSIP_02120"/>
<evidence type="ECO:0000313" key="3">
    <source>
        <dbReference type="Proteomes" id="UP000324194"/>
    </source>
</evidence>
<evidence type="ECO:0000256" key="1">
    <source>
        <dbReference type="SAM" id="MobiDB-lite"/>
    </source>
</evidence>
<feature type="compositionally biased region" description="Polar residues" evidence="1">
    <location>
        <begin position="78"/>
        <end position="88"/>
    </location>
</feature>
<evidence type="ECO:0000313" key="2">
    <source>
        <dbReference type="EMBL" id="VVC74938.1"/>
    </source>
</evidence>
<feature type="region of interest" description="Disordered" evidence="1">
    <location>
        <begin position="68"/>
        <end position="113"/>
    </location>
</feature>
<reference evidence="2 3" key="1">
    <citation type="submission" date="2019-08" db="EMBL/GenBank/DDBJ databases">
        <authorList>
            <person name="Guy L."/>
        </authorList>
    </citation>
    <scope>NUCLEOTIDE SEQUENCE [LARGE SCALE GENOMIC DNA]</scope>
    <source>
        <strain evidence="2 3">SGT-108</strain>
    </source>
</reference>
<dbReference type="RefSeq" id="WP_148337794.1">
    <property type="nucleotide sequence ID" value="NZ_LR699119.1"/>
</dbReference>
<sequence>MNYLVSKKYLRGAAIPCAEFMDLNDAKLFIEKKLEVDARISVKVDYFISRSNEIIATFEADKILASRTQEDSGAGKGSSASFRPTPFNTAPRPPGTPQKWIKEDDEEKDENRD</sequence>